<protein>
    <submittedName>
        <fullName evidence="9">Pre-mRNA processing factor 3 (Prp3) protein</fullName>
    </submittedName>
</protein>
<dbReference type="CDD" id="cd24162">
    <property type="entry name" value="Prp3_C"/>
    <property type="match status" value="1"/>
</dbReference>
<dbReference type="GO" id="GO:0000398">
    <property type="term" value="P:mRNA splicing, via spliceosome"/>
    <property type="evidence" value="ECO:0007669"/>
    <property type="project" value="InterPro"/>
</dbReference>
<organism evidence="9 10">
    <name type="scientific">Tetrahymena thermophila (strain SB210)</name>
    <dbReference type="NCBI Taxonomy" id="312017"/>
    <lineage>
        <taxon>Eukaryota</taxon>
        <taxon>Sar</taxon>
        <taxon>Alveolata</taxon>
        <taxon>Ciliophora</taxon>
        <taxon>Intramacronucleata</taxon>
        <taxon>Oligohymenophorea</taxon>
        <taxon>Hymenostomatida</taxon>
        <taxon>Tetrahymenina</taxon>
        <taxon>Tetrahymenidae</taxon>
        <taxon>Tetrahymena</taxon>
    </lineage>
</organism>
<dbReference type="RefSeq" id="XP_001032470.1">
    <property type="nucleotide sequence ID" value="XM_001032470.1"/>
</dbReference>
<feature type="coiled-coil region" evidence="5">
    <location>
        <begin position="227"/>
        <end position="257"/>
    </location>
</feature>
<dbReference type="InterPro" id="IPR027104">
    <property type="entry name" value="Prp3"/>
</dbReference>
<evidence type="ECO:0000256" key="4">
    <source>
        <dbReference type="ARBA" id="ARBA00023242"/>
    </source>
</evidence>
<dbReference type="Pfam" id="PF08572">
    <property type="entry name" value="PRP3"/>
    <property type="match status" value="1"/>
</dbReference>
<dbReference type="AlphaFoldDB" id="I7MG23"/>
<dbReference type="InParanoid" id="I7MG23"/>
<name>I7MG23_TETTS</name>
<keyword evidence="2" id="KW-0507">mRNA processing</keyword>
<feature type="compositionally biased region" description="Basic and acidic residues" evidence="6">
    <location>
        <begin position="375"/>
        <end position="384"/>
    </location>
</feature>
<proteinExistence type="predicted"/>
<feature type="region of interest" description="Disordered" evidence="6">
    <location>
        <begin position="195"/>
        <end position="227"/>
    </location>
</feature>
<dbReference type="InterPro" id="IPR010541">
    <property type="entry name" value="Prp3_C"/>
</dbReference>
<dbReference type="KEGG" id="tet:TTHERM_00599960"/>
<dbReference type="GeneID" id="7844810"/>
<evidence type="ECO:0000256" key="1">
    <source>
        <dbReference type="ARBA" id="ARBA00004123"/>
    </source>
</evidence>
<feature type="compositionally biased region" description="Polar residues" evidence="6">
    <location>
        <begin position="56"/>
        <end position="75"/>
    </location>
</feature>
<feature type="region of interest" description="Disordered" evidence="6">
    <location>
        <begin position="362"/>
        <end position="417"/>
    </location>
</feature>
<reference evidence="10" key="1">
    <citation type="journal article" date="2006" name="PLoS Biol.">
        <title>Macronuclear genome sequence of the ciliate Tetrahymena thermophila, a model eukaryote.</title>
        <authorList>
            <person name="Eisen J.A."/>
            <person name="Coyne R.S."/>
            <person name="Wu M."/>
            <person name="Wu D."/>
            <person name="Thiagarajan M."/>
            <person name="Wortman J.R."/>
            <person name="Badger J.H."/>
            <person name="Ren Q."/>
            <person name="Amedeo P."/>
            <person name="Jones K.M."/>
            <person name="Tallon L.J."/>
            <person name="Delcher A.L."/>
            <person name="Salzberg S.L."/>
            <person name="Silva J.C."/>
            <person name="Haas B.J."/>
            <person name="Majoros W.H."/>
            <person name="Farzad M."/>
            <person name="Carlton J.M."/>
            <person name="Smith R.K. Jr."/>
            <person name="Garg J."/>
            <person name="Pearlman R.E."/>
            <person name="Karrer K.M."/>
            <person name="Sun L."/>
            <person name="Manning G."/>
            <person name="Elde N.C."/>
            <person name="Turkewitz A.P."/>
            <person name="Asai D.J."/>
            <person name="Wilkes D.E."/>
            <person name="Wang Y."/>
            <person name="Cai H."/>
            <person name="Collins K."/>
            <person name="Stewart B.A."/>
            <person name="Lee S.R."/>
            <person name="Wilamowska K."/>
            <person name="Weinberg Z."/>
            <person name="Ruzzo W.L."/>
            <person name="Wloga D."/>
            <person name="Gaertig J."/>
            <person name="Frankel J."/>
            <person name="Tsao C.-C."/>
            <person name="Gorovsky M.A."/>
            <person name="Keeling P.J."/>
            <person name="Waller R.F."/>
            <person name="Patron N.J."/>
            <person name="Cherry J.M."/>
            <person name="Stover N.A."/>
            <person name="Krieger C.J."/>
            <person name="del Toro C."/>
            <person name="Ryder H.F."/>
            <person name="Williamson S.C."/>
            <person name="Barbeau R.A."/>
            <person name="Hamilton E.P."/>
            <person name="Orias E."/>
        </authorList>
    </citation>
    <scope>NUCLEOTIDE SEQUENCE [LARGE SCALE GENOMIC DNA]</scope>
    <source>
        <strain evidence="10">SB210</strain>
    </source>
</reference>
<feature type="domain" description="Pre-mRNA-splicing factor 3" evidence="8">
    <location>
        <begin position="398"/>
        <end position="660"/>
    </location>
</feature>
<evidence type="ECO:0000313" key="9">
    <source>
        <dbReference type="EMBL" id="EAR84807.1"/>
    </source>
</evidence>
<feature type="region of interest" description="Disordered" evidence="6">
    <location>
        <begin position="1"/>
        <end position="171"/>
    </location>
</feature>
<keyword evidence="5" id="KW-0175">Coiled coil</keyword>
<dbReference type="PANTHER" id="PTHR14212:SF0">
    <property type="entry name" value="U4_U6 SMALL NUCLEAR RIBONUCLEOPROTEIN PRP3"/>
    <property type="match status" value="1"/>
</dbReference>
<evidence type="ECO:0000256" key="3">
    <source>
        <dbReference type="ARBA" id="ARBA00023187"/>
    </source>
</evidence>
<keyword evidence="10" id="KW-1185">Reference proteome</keyword>
<evidence type="ECO:0000256" key="5">
    <source>
        <dbReference type="SAM" id="Coils"/>
    </source>
</evidence>
<keyword evidence="4" id="KW-0539">Nucleus</keyword>
<evidence type="ECO:0000256" key="6">
    <source>
        <dbReference type="SAM" id="MobiDB-lite"/>
    </source>
</evidence>
<comment type="subcellular location">
    <subcellularLocation>
        <location evidence="1">Nucleus</location>
    </subcellularLocation>
</comment>
<dbReference type="OrthoDB" id="10264544at2759"/>
<evidence type="ECO:0000256" key="2">
    <source>
        <dbReference type="ARBA" id="ARBA00022664"/>
    </source>
</evidence>
<gene>
    <name evidence="9" type="ORF">TTHERM_00599960</name>
</gene>
<sequence length="828" mass="95622">MSKRPGEEIQGNDPQKKIKTADLPTAPSTANKISYGSLKPPTSSSSSISYAAFKKQQLSTMKQPAKPISQQQVPQSTGSSLTSAAAAVQNNQNASKQLTQQGSSQAQDSKIIDAASSNQKNQDSNASNKNENKNTSEQSQNKFSEAQPNPQQVAPKTIDLKSQQQQIIERAKKLREEEKRLAELKKNTAVIQKVQNAQQGIKPGQPSSISQTKIQKELKKKEEKKPLTKQELEMKQLQEFAKKKEKEQKLIEKLLKEGKIKPEDLDKSSKKEEIKIDSKEKEVRLDEKGNLIDIKGNIIVIDSNKSTLKINQQKKQLDKLTKMARNARFQNSQVFQDSSIFTTTSLKRERKKMHALNFIEDTNQIEDEKEEYEDKMDIESKSEEDQSGSSSSESETEQKMEQENQQNEENIEKNEDFRQLIQKTETDYRREDFQKTNSKYLQSLHKKKQSLKQKHHDPIPDIEWWDLALFDNTRRYYLPLDQANQTIANQAIQAGNESNATTNNNPENQTANENNLSINILDNLEIIKQLLSKLQVENFEYSKDYYRQEKITNLIEHPKPFKNDGLPNSNQLVVIPNYLTKKEQKKLSRRHRLEKEKEKQDKIKLGLIKPPPPKVRLKNMMRVLGNEAVADPTKMEALVRQGIAERLQEHLRRNQERQLTKEQKAEKFLRKLKRDSAIECRVALFRIENLQDRVHKFKVDINAQQMQLHGALINPVENPESRSTINMPAIVLVEGGPKAIKFYKKLMLRRIKWNKNSYLPKDENGEIITPVDLTDNKCALVWEGVVKDHNFNKWKVHDVDSEVEARRVFTEKNVEFYFDMAINYQYPN</sequence>
<dbReference type="PANTHER" id="PTHR14212">
    <property type="entry name" value="U4/U6-ASSOCIATED RNA SPLICING FACTOR-RELATED"/>
    <property type="match status" value="1"/>
</dbReference>
<dbReference type="InterPro" id="IPR013881">
    <property type="entry name" value="Pre-mRNA_splic_Prp3_dom"/>
</dbReference>
<dbReference type="eggNOG" id="KOG2769">
    <property type="taxonomic scope" value="Eukaryota"/>
</dbReference>
<evidence type="ECO:0000259" key="7">
    <source>
        <dbReference type="Pfam" id="PF06544"/>
    </source>
</evidence>
<feature type="compositionally biased region" description="Polar residues" evidence="6">
    <location>
        <begin position="95"/>
        <end position="108"/>
    </location>
</feature>
<dbReference type="Proteomes" id="UP000009168">
    <property type="component" value="Unassembled WGS sequence"/>
</dbReference>
<dbReference type="STRING" id="312017.I7MG23"/>
<feature type="compositionally biased region" description="Acidic residues" evidence="6">
    <location>
        <begin position="363"/>
        <end position="374"/>
    </location>
</feature>
<dbReference type="HOGENOM" id="CLU_342410_0_0_1"/>
<feature type="domain" description="Small nuclear ribonucleoprotein Prp3 C-terminal" evidence="7">
    <location>
        <begin position="683"/>
        <end position="821"/>
    </location>
</feature>
<dbReference type="EMBL" id="GG662620">
    <property type="protein sequence ID" value="EAR84807.1"/>
    <property type="molecule type" value="Genomic_DNA"/>
</dbReference>
<feature type="compositionally biased region" description="Polar residues" evidence="6">
    <location>
        <begin position="115"/>
        <end position="167"/>
    </location>
</feature>
<feature type="compositionally biased region" description="Polar residues" evidence="6">
    <location>
        <begin position="195"/>
        <end position="210"/>
    </location>
</feature>
<keyword evidence="3" id="KW-0508">mRNA splicing</keyword>
<evidence type="ECO:0000259" key="8">
    <source>
        <dbReference type="Pfam" id="PF08572"/>
    </source>
</evidence>
<evidence type="ECO:0000313" key="10">
    <source>
        <dbReference type="Proteomes" id="UP000009168"/>
    </source>
</evidence>
<feature type="compositionally biased region" description="Low complexity" evidence="6">
    <location>
        <begin position="76"/>
        <end position="94"/>
    </location>
</feature>
<feature type="compositionally biased region" description="Basic and acidic residues" evidence="6">
    <location>
        <begin position="214"/>
        <end position="227"/>
    </location>
</feature>
<accession>I7MG23</accession>
<dbReference type="Pfam" id="PF06544">
    <property type="entry name" value="Prp3_C"/>
    <property type="match status" value="1"/>
</dbReference>
<dbReference type="GO" id="GO:0046540">
    <property type="term" value="C:U4/U6 x U5 tri-snRNP complex"/>
    <property type="evidence" value="ECO:0007669"/>
    <property type="project" value="InterPro"/>
</dbReference>